<dbReference type="GO" id="GO:0009507">
    <property type="term" value="C:chloroplast"/>
    <property type="evidence" value="ECO:0007669"/>
    <property type="project" value="UniProtKB-SubCell"/>
</dbReference>
<dbReference type="GO" id="GO:0046872">
    <property type="term" value="F:metal ion binding"/>
    <property type="evidence" value="ECO:0007669"/>
    <property type="project" value="UniProtKB-KW"/>
</dbReference>
<dbReference type="InterPro" id="IPR012675">
    <property type="entry name" value="Beta-grasp_dom_sf"/>
</dbReference>
<evidence type="ECO:0000256" key="5">
    <source>
        <dbReference type="ARBA" id="ARBA00022723"/>
    </source>
</evidence>
<keyword evidence="3" id="KW-0813">Transport</keyword>
<comment type="cofactor">
    <cofactor evidence="9">
        <name>[2Fe-2S] cluster</name>
        <dbReference type="ChEBI" id="CHEBI:190135"/>
    </cofactor>
</comment>
<reference evidence="12" key="1">
    <citation type="journal article" date="2005" name="Nature">
        <title>The map-based sequence of the rice genome.</title>
        <authorList>
            <consortium name="International rice genome sequencing project (IRGSP)"/>
            <person name="Matsumoto T."/>
            <person name="Wu J."/>
            <person name="Kanamori H."/>
            <person name="Katayose Y."/>
            <person name="Fujisawa M."/>
            <person name="Namiki N."/>
            <person name="Mizuno H."/>
            <person name="Yamamoto K."/>
            <person name="Antonio B.A."/>
            <person name="Baba T."/>
            <person name="Sakata K."/>
            <person name="Nagamura Y."/>
            <person name="Aoki H."/>
            <person name="Arikawa K."/>
            <person name="Arita K."/>
            <person name="Bito T."/>
            <person name="Chiden Y."/>
            <person name="Fujitsuka N."/>
            <person name="Fukunaka R."/>
            <person name="Hamada M."/>
            <person name="Harada C."/>
            <person name="Hayashi A."/>
            <person name="Hijishita S."/>
            <person name="Honda M."/>
            <person name="Hosokawa S."/>
            <person name="Ichikawa Y."/>
            <person name="Idonuma A."/>
            <person name="Iijima M."/>
            <person name="Ikeda M."/>
            <person name="Ikeno M."/>
            <person name="Ito K."/>
            <person name="Ito S."/>
            <person name="Ito T."/>
            <person name="Ito Y."/>
            <person name="Ito Y."/>
            <person name="Iwabuchi A."/>
            <person name="Kamiya K."/>
            <person name="Karasawa W."/>
            <person name="Kurita K."/>
            <person name="Katagiri S."/>
            <person name="Kikuta A."/>
            <person name="Kobayashi H."/>
            <person name="Kobayashi N."/>
            <person name="Machita K."/>
            <person name="Maehara T."/>
            <person name="Masukawa M."/>
            <person name="Mizubayashi T."/>
            <person name="Mukai Y."/>
            <person name="Nagasaki H."/>
            <person name="Nagata Y."/>
            <person name="Naito S."/>
            <person name="Nakashima M."/>
            <person name="Nakama Y."/>
            <person name="Nakamichi Y."/>
            <person name="Nakamura M."/>
            <person name="Meguro A."/>
            <person name="Negishi M."/>
            <person name="Ohta I."/>
            <person name="Ohta T."/>
            <person name="Okamoto M."/>
            <person name="Ono N."/>
            <person name="Saji S."/>
            <person name="Sakaguchi M."/>
            <person name="Sakai K."/>
            <person name="Shibata M."/>
            <person name="Shimokawa T."/>
            <person name="Song J."/>
            <person name="Takazaki Y."/>
            <person name="Terasawa K."/>
            <person name="Tsugane M."/>
            <person name="Tsuji K."/>
            <person name="Ueda S."/>
            <person name="Waki K."/>
            <person name="Yamagata H."/>
            <person name="Yamamoto M."/>
            <person name="Yamamoto S."/>
            <person name="Yamane H."/>
            <person name="Yoshiki S."/>
            <person name="Yoshihara R."/>
            <person name="Yukawa K."/>
            <person name="Zhong H."/>
            <person name="Yano M."/>
            <person name="Yuan Q."/>
            <person name="Ouyang S."/>
            <person name="Liu J."/>
            <person name="Jones K.M."/>
            <person name="Gansberger K."/>
            <person name="Moffat K."/>
            <person name="Hill J."/>
            <person name="Bera J."/>
            <person name="Fadrosh D."/>
            <person name="Jin S."/>
            <person name="Johri S."/>
            <person name="Kim M."/>
            <person name="Overton L."/>
            <person name="Reardon M."/>
            <person name="Tsitrin T."/>
            <person name="Vuong H."/>
            <person name="Weaver B."/>
            <person name="Ciecko A."/>
            <person name="Tallon L."/>
            <person name="Jackson J."/>
            <person name="Pai G."/>
            <person name="Aken S.V."/>
            <person name="Utterback T."/>
            <person name="Reidmuller S."/>
            <person name="Feldblyum T."/>
            <person name="Hsiao J."/>
            <person name="Zismann V."/>
            <person name="Iobst S."/>
            <person name="de Vazeille A.R."/>
            <person name="Buell C.R."/>
            <person name="Ying K."/>
            <person name="Li Y."/>
            <person name="Lu T."/>
            <person name="Huang Y."/>
            <person name="Zhao Q."/>
            <person name="Feng Q."/>
            <person name="Zhang L."/>
            <person name="Zhu J."/>
            <person name="Weng Q."/>
            <person name="Mu J."/>
            <person name="Lu Y."/>
            <person name="Fan D."/>
            <person name="Liu Y."/>
            <person name="Guan J."/>
            <person name="Zhang Y."/>
            <person name="Yu S."/>
            <person name="Liu X."/>
            <person name="Zhang Y."/>
            <person name="Hong G."/>
            <person name="Han B."/>
            <person name="Choisne N."/>
            <person name="Demange N."/>
            <person name="Orjeda G."/>
            <person name="Samain S."/>
            <person name="Cattolico L."/>
            <person name="Pelletier E."/>
            <person name="Couloux A."/>
            <person name="Segurens B."/>
            <person name="Wincker P."/>
            <person name="D'Hont A."/>
            <person name="Scarpelli C."/>
            <person name="Weissenbach J."/>
            <person name="Salanoubat M."/>
            <person name="Quetier F."/>
            <person name="Yu Y."/>
            <person name="Kim H.R."/>
            <person name="Rambo T."/>
            <person name="Currie J."/>
            <person name="Collura K."/>
            <person name="Luo M."/>
            <person name="Yang T."/>
            <person name="Ammiraju J.S.S."/>
            <person name="Engler F."/>
            <person name="Soderlund C."/>
            <person name="Wing R.A."/>
            <person name="Palmer L.E."/>
            <person name="de la Bastide M."/>
            <person name="Spiegel L."/>
            <person name="Nascimento L."/>
            <person name="Zutavern T."/>
            <person name="O'Shaughnessy A."/>
            <person name="Dike S."/>
            <person name="Dedhia N."/>
            <person name="Preston R."/>
            <person name="Balija V."/>
            <person name="McCombie W.R."/>
            <person name="Chow T."/>
            <person name="Chen H."/>
            <person name="Chung M."/>
            <person name="Chen C."/>
            <person name="Shaw J."/>
            <person name="Wu H."/>
            <person name="Hsiao K."/>
            <person name="Chao Y."/>
            <person name="Chu M."/>
            <person name="Cheng C."/>
            <person name="Hour A."/>
            <person name="Lee P."/>
            <person name="Lin S."/>
            <person name="Lin Y."/>
            <person name="Liou J."/>
            <person name="Liu S."/>
            <person name="Hsing Y."/>
            <person name="Raghuvanshi S."/>
            <person name="Mohanty A."/>
            <person name="Bharti A.K."/>
            <person name="Gaur A."/>
            <person name="Gupta V."/>
            <person name="Kumar D."/>
            <person name="Ravi V."/>
            <person name="Vij S."/>
            <person name="Kapur A."/>
            <person name="Khurana P."/>
            <person name="Khurana P."/>
            <person name="Khurana J.P."/>
            <person name="Tyagi A.K."/>
            <person name="Gaikwad K."/>
            <person name="Singh A."/>
            <person name="Dalal V."/>
            <person name="Srivastava S."/>
            <person name="Dixit A."/>
            <person name="Pal A.K."/>
            <person name="Ghazi I.A."/>
            <person name="Yadav M."/>
            <person name="Pandit A."/>
            <person name="Bhargava A."/>
            <person name="Sureshbabu K."/>
            <person name="Batra K."/>
            <person name="Sharma T.R."/>
            <person name="Mohapatra T."/>
            <person name="Singh N.K."/>
            <person name="Messing J."/>
            <person name="Nelson A.B."/>
            <person name="Fuks G."/>
            <person name="Kavchok S."/>
            <person name="Keizer G."/>
            <person name="Linton E."/>
            <person name="Llaca V."/>
            <person name="Song R."/>
            <person name="Tanyolac B."/>
            <person name="Young S."/>
            <person name="Ho-Il K."/>
            <person name="Hahn J.H."/>
            <person name="Sangsakoo G."/>
            <person name="Vanavichit A."/>
            <person name="de Mattos Luiz.A.T."/>
            <person name="Zimmer P.D."/>
            <person name="Malone G."/>
            <person name="Dellagostin O."/>
            <person name="de Oliveira A.C."/>
            <person name="Bevan M."/>
            <person name="Bancroft I."/>
            <person name="Minx P."/>
            <person name="Cordum H."/>
            <person name="Wilson R."/>
            <person name="Cheng Z."/>
            <person name="Jin W."/>
            <person name="Jiang J."/>
            <person name="Leong S.A."/>
            <person name="Iwama H."/>
            <person name="Gojobori T."/>
            <person name="Itoh T."/>
            <person name="Niimura Y."/>
            <person name="Fujii Y."/>
            <person name="Habara T."/>
            <person name="Sakai H."/>
            <person name="Sato Y."/>
            <person name="Wilson G."/>
            <person name="Kumar K."/>
            <person name="McCouch S."/>
            <person name="Juretic N."/>
            <person name="Hoen D."/>
            <person name="Wright S."/>
            <person name="Bruskiewich R."/>
            <person name="Bureau T."/>
            <person name="Miyao A."/>
            <person name="Hirochika H."/>
            <person name="Nishikawa T."/>
            <person name="Kadowaki K."/>
            <person name="Sugiura M."/>
            <person name="Burr B."/>
            <person name="Sasaki T."/>
        </authorList>
    </citation>
    <scope>NUCLEOTIDE SEQUENCE [LARGE SCALE GENOMIC DNA]</scope>
    <source>
        <strain evidence="12">cv. Nipponbare</strain>
    </source>
</reference>
<protein>
    <recommendedName>
        <fullName evidence="13">Ferredoxin</fullName>
    </recommendedName>
</protein>
<sequence>MPVQMRRVVEKYFMSATFPPILGVSSTIIAAAAAAAGGSPHPFSGQPVDLSVSFSAPCPTRWGPSKLQDDNMQIHHFLRTGKAQHRNAASHGCATKPFHPRDQLPRPPFRDPDPESRPEEALSPCGGSLQGEARLAERGGARVRRPGIEDGVVDQPNGSYLDDAQRADGYVLTCVSYPRSNCVIHTHKGREV</sequence>
<comment type="subcellular location">
    <subcellularLocation>
        <location evidence="1">Plastid</location>
        <location evidence="1">Chloroplast</location>
    </subcellularLocation>
</comment>
<evidence type="ECO:0008006" key="13">
    <source>
        <dbReference type="Google" id="ProtNLM"/>
    </source>
</evidence>
<evidence type="ECO:0000256" key="7">
    <source>
        <dbReference type="ARBA" id="ARBA00023004"/>
    </source>
</evidence>
<evidence type="ECO:0000256" key="2">
    <source>
        <dbReference type="ARBA" id="ARBA00007874"/>
    </source>
</evidence>
<dbReference type="GO" id="GO:0051537">
    <property type="term" value="F:2 iron, 2 sulfur cluster binding"/>
    <property type="evidence" value="ECO:0007669"/>
    <property type="project" value="UniProtKB-KW"/>
</dbReference>
<accession>Q8H3F3</accession>
<evidence type="ECO:0000256" key="4">
    <source>
        <dbReference type="ARBA" id="ARBA00022714"/>
    </source>
</evidence>
<dbReference type="PANTHER" id="PTHR43112:SF30">
    <property type="entry name" value="FERREDOXIN-3, CHLOROPLASTIC"/>
    <property type="match status" value="1"/>
</dbReference>
<keyword evidence="7" id="KW-0408">Iron</keyword>
<dbReference type="EMBL" id="AP005178">
    <property type="protein sequence ID" value="BAC20135.1"/>
    <property type="molecule type" value="Genomic_DNA"/>
</dbReference>
<gene>
    <name evidence="11" type="primary">OSJNBb0056I06.123</name>
</gene>
<dbReference type="SUPFAM" id="SSF54292">
    <property type="entry name" value="2Fe-2S ferredoxin-like"/>
    <property type="match status" value="1"/>
</dbReference>
<keyword evidence="8" id="KW-0411">Iron-sulfur</keyword>
<evidence type="ECO:0000256" key="9">
    <source>
        <dbReference type="ARBA" id="ARBA00034078"/>
    </source>
</evidence>
<name>Q8H3F3_ORYSJ</name>
<evidence type="ECO:0000256" key="8">
    <source>
        <dbReference type="ARBA" id="ARBA00023014"/>
    </source>
</evidence>
<dbReference type="CDD" id="cd00207">
    <property type="entry name" value="fer2"/>
    <property type="match status" value="1"/>
</dbReference>
<dbReference type="Proteomes" id="UP000000763">
    <property type="component" value="Chromosome 7"/>
</dbReference>
<organism evidence="11 12">
    <name type="scientific">Oryza sativa subsp. japonica</name>
    <name type="common">Rice</name>
    <dbReference type="NCBI Taxonomy" id="39947"/>
    <lineage>
        <taxon>Eukaryota</taxon>
        <taxon>Viridiplantae</taxon>
        <taxon>Streptophyta</taxon>
        <taxon>Embryophyta</taxon>
        <taxon>Tracheophyta</taxon>
        <taxon>Spermatophyta</taxon>
        <taxon>Magnoliopsida</taxon>
        <taxon>Liliopsida</taxon>
        <taxon>Poales</taxon>
        <taxon>Poaceae</taxon>
        <taxon>BOP clade</taxon>
        <taxon>Oryzoideae</taxon>
        <taxon>Oryzeae</taxon>
        <taxon>Oryzinae</taxon>
        <taxon>Oryza</taxon>
        <taxon>Oryza sativa</taxon>
    </lineage>
</organism>
<dbReference type="PANTHER" id="PTHR43112">
    <property type="entry name" value="FERREDOXIN"/>
    <property type="match status" value="1"/>
</dbReference>
<dbReference type="InterPro" id="IPR036010">
    <property type="entry name" value="2Fe-2S_ferredoxin-like_sf"/>
</dbReference>
<comment type="similarity">
    <text evidence="2">Belongs to the 2Fe2S plant-type ferredoxin family.</text>
</comment>
<proteinExistence type="inferred from homology"/>
<evidence type="ECO:0000313" key="11">
    <source>
        <dbReference type="EMBL" id="BAC20135.1"/>
    </source>
</evidence>
<dbReference type="Gene3D" id="3.10.20.30">
    <property type="match status" value="1"/>
</dbReference>
<keyword evidence="4" id="KW-0001">2Fe-2S</keyword>
<evidence type="ECO:0000256" key="6">
    <source>
        <dbReference type="ARBA" id="ARBA00022982"/>
    </source>
</evidence>
<reference evidence="12" key="2">
    <citation type="journal article" date="2008" name="Nucleic Acids Res.">
        <title>The rice annotation project database (RAP-DB): 2008 update.</title>
        <authorList>
            <consortium name="The rice annotation project (RAP)"/>
        </authorList>
    </citation>
    <scope>GENOME REANNOTATION</scope>
    <source>
        <strain evidence="12">cv. Nipponbare</strain>
    </source>
</reference>
<dbReference type="AlphaFoldDB" id="Q8H3F3"/>
<evidence type="ECO:0000256" key="10">
    <source>
        <dbReference type="SAM" id="MobiDB-lite"/>
    </source>
</evidence>
<dbReference type="InterPro" id="IPR001041">
    <property type="entry name" value="2Fe-2S_ferredoxin-type"/>
</dbReference>
<keyword evidence="5" id="KW-0479">Metal-binding</keyword>
<feature type="region of interest" description="Disordered" evidence="10">
    <location>
        <begin position="81"/>
        <end position="131"/>
    </location>
</feature>
<keyword evidence="6" id="KW-0249">Electron transport</keyword>
<evidence type="ECO:0000256" key="1">
    <source>
        <dbReference type="ARBA" id="ARBA00004229"/>
    </source>
</evidence>
<evidence type="ECO:0000313" key="12">
    <source>
        <dbReference type="Proteomes" id="UP000000763"/>
    </source>
</evidence>
<feature type="compositionally biased region" description="Basic and acidic residues" evidence="10">
    <location>
        <begin position="99"/>
        <end position="120"/>
    </location>
</feature>
<evidence type="ECO:0000256" key="3">
    <source>
        <dbReference type="ARBA" id="ARBA00022448"/>
    </source>
</evidence>